<protein>
    <submittedName>
        <fullName evidence="1">Uncharacterized protein</fullName>
    </submittedName>
</protein>
<sequence length="105" mass="12179">MKTHFAFFGLRLGGQAGIRPGQNAGKKDGWDESCIFLPWLNGMYDSQGRVWVCEFINEGREEPWCCCKADLRSTGLRSKTPPPALFPWEMWTREAYRDPELMWAF</sequence>
<evidence type="ECO:0000313" key="2">
    <source>
        <dbReference type="Proteomes" id="UP000007129"/>
    </source>
</evidence>
<proteinExistence type="predicted"/>
<reference evidence="1 2" key="1">
    <citation type="journal article" date="2012" name="BMC Genomics">
        <title>Tools to kill: Genome of one of the most destructive plant pathogenic fungi Macrophomina phaseolina.</title>
        <authorList>
            <person name="Islam M.S."/>
            <person name="Haque M.S."/>
            <person name="Islam M.M."/>
            <person name="Emdad E.M."/>
            <person name="Halim A."/>
            <person name="Hossen Q.M.M."/>
            <person name="Hossain M.Z."/>
            <person name="Ahmed B."/>
            <person name="Rahim S."/>
            <person name="Rahman M.S."/>
            <person name="Alam M.M."/>
            <person name="Hou S."/>
            <person name="Wan X."/>
            <person name="Saito J.A."/>
            <person name="Alam M."/>
        </authorList>
    </citation>
    <scope>NUCLEOTIDE SEQUENCE [LARGE SCALE GENOMIC DNA]</scope>
    <source>
        <strain evidence="1 2">MS6</strain>
    </source>
</reference>
<dbReference type="VEuPathDB" id="FungiDB:MPH_05930"/>
<name>K2RPZ4_MACPH</name>
<evidence type="ECO:0000313" key="1">
    <source>
        <dbReference type="EMBL" id="EKG16828.1"/>
    </source>
</evidence>
<accession>K2RPZ4</accession>
<dbReference type="Proteomes" id="UP000007129">
    <property type="component" value="Unassembled WGS sequence"/>
</dbReference>
<gene>
    <name evidence="1" type="ORF">MPH_05930</name>
</gene>
<comment type="caution">
    <text evidence="1">The sequence shown here is derived from an EMBL/GenBank/DDBJ whole genome shotgun (WGS) entry which is preliminary data.</text>
</comment>
<organism evidence="1 2">
    <name type="scientific">Macrophomina phaseolina (strain MS6)</name>
    <name type="common">Charcoal rot fungus</name>
    <dbReference type="NCBI Taxonomy" id="1126212"/>
    <lineage>
        <taxon>Eukaryota</taxon>
        <taxon>Fungi</taxon>
        <taxon>Dikarya</taxon>
        <taxon>Ascomycota</taxon>
        <taxon>Pezizomycotina</taxon>
        <taxon>Dothideomycetes</taxon>
        <taxon>Dothideomycetes incertae sedis</taxon>
        <taxon>Botryosphaeriales</taxon>
        <taxon>Botryosphaeriaceae</taxon>
        <taxon>Macrophomina</taxon>
    </lineage>
</organism>
<dbReference type="InParanoid" id="K2RPZ4"/>
<dbReference type="EMBL" id="AHHD01000260">
    <property type="protein sequence ID" value="EKG16828.1"/>
    <property type="molecule type" value="Genomic_DNA"/>
</dbReference>
<dbReference type="AlphaFoldDB" id="K2RPZ4"/>
<dbReference type="HOGENOM" id="CLU_2237104_0_0_1"/>